<evidence type="ECO:0000256" key="4">
    <source>
        <dbReference type="ARBA" id="ARBA00022842"/>
    </source>
</evidence>
<dbReference type="PANTHER" id="PTHR47267:SF4">
    <property type="entry name" value="PYRIDOXAL PHOSPHATE PHOSPHATASE YIGL"/>
    <property type="match status" value="1"/>
</dbReference>
<dbReference type="SFLD" id="SFLDG01140">
    <property type="entry name" value="C2.B:_Phosphomannomutase_and_P"/>
    <property type="match status" value="1"/>
</dbReference>
<comment type="cofactor">
    <cofactor evidence="1">
        <name>Mg(2+)</name>
        <dbReference type="ChEBI" id="CHEBI:18420"/>
    </cofactor>
</comment>
<protein>
    <submittedName>
        <fullName evidence="6">Hydrolase</fullName>
    </submittedName>
</protein>
<evidence type="ECO:0000256" key="5">
    <source>
        <dbReference type="ARBA" id="ARBA00034778"/>
    </source>
</evidence>
<accession>Q5MCP1</accession>
<dbReference type="GO" id="GO:0046872">
    <property type="term" value="F:metal ion binding"/>
    <property type="evidence" value="ECO:0007669"/>
    <property type="project" value="UniProtKB-KW"/>
</dbReference>
<keyword evidence="2" id="KW-0479">Metal-binding</keyword>
<sequence>MICDIISYKRDLYMNSNYKRYKMLVFDLDGTLLNDNHEIAFLTLEVLSILKKDFKIIIATGRRLSEIRNVRNQLKEININENYLVTANGAEVFLQENLIFRHVMSYSLVKEILKIHKDNVDVNLYTFDTWYSNSDVKSPIMKHFIKDLGLNAVIGDLTALGIDSVSKIVYYCDDLATLNKLENEIKNKDFQDIRVFFSFKDLLEITNINAYKYNAIKNIAFLENIPLSDCLAFGDNNNDYEMLKNLGKGVLMKNANEFLKINLANNETTRFSNNEDGVAKFLVDFFELNIKYE</sequence>
<dbReference type="Gene3D" id="3.30.1240.10">
    <property type="match status" value="1"/>
</dbReference>
<dbReference type="PANTHER" id="PTHR47267">
    <property type="match status" value="1"/>
</dbReference>
<dbReference type="NCBIfam" id="TIGR00099">
    <property type="entry name" value="Cof-subfamily"/>
    <property type="match status" value="1"/>
</dbReference>
<dbReference type="EMBL" id="AY836549">
    <property type="protein sequence ID" value="AAW21307.1"/>
    <property type="molecule type" value="Genomic_DNA"/>
</dbReference>
<evidence type="ECO:0000256" key="1">
    <source>
        <dbReference type="ARBA" id="ARBA00001946"/>
    </source>
</evidence>
<proteinExistence type="inferred from homology"/>
<organism evidence="6">
    <name type="scientific">Borreliella garinii</name>
    <name type="common">Borrelia garinii</name>
    <dbReference type="NCBI Taxonomy" id="29519"/>
    <lineage>
        <taxon>Bacteria</taxon>
        <taxon>Pseudomonadati</taxon>
        <taxon>Spirochaetota</taxon>
        <taxon>Spirochaetia</taxon>
        <taxon>Spirochaetales</taxon>
        <taxon>Borreliaceae</taxon>
        <taxon>Borreliella</taxon>
    </lineage>
</organism>
<keyword evidence="4" id="KW-0460">Magnesium</keyword>
<dbReference type="CDD" id="cd07516">
    <property type="entry name" value="HAD_Pase"/>
    <property type="match status" value="1"/>
</dbReference>
<evidence type="ECO:0000256" key="3">
    <source>
        <dbReference type="ARBA" id="ARBA00022801"/>
    </source>
</evidence>
<dbReference type="GO" id="GO:0016791">
    <property type="term" value="F:phosphatase activity"/>
    <property type="evidence" value="ECO:0007669"/>
    <property type="project" value="UniProtKB-ARBA"/>
</dbReference>
<evidence type="ECO:0000256" key="2">
    <source>
        <dbReference type="ARBA" id="ARBA00022723"/>
    </source>
</evidence>
<reference evidence="6" key="1">
    <citation type="submission" date="2004-11" db="EMBL/GenBank/DDBJ databases">
        <title>Sequence analysis of the 16S-23S spacer region in Borrelia garinii 20047.</title>
        <authorList>
            <person name="Ojaimi C."/>
            <person name="Baranton G."/>
            <person name="Saint Girons I."/>
            <person name="Davidson B.E."/>
        </authorList>
    </citation>
    <scope>NUCLEOTIDE SEQUENCE</scope>
    <source>
        <strain evidence="6">20047</strain>
    </source>
</reference>
<dbReference type="SFLD" id="SFLDS00003">
    <property type="entry name" value="Haloacid_Dehalogenase"/>
    <property type="match status" value="1"/>
</dbReference>
<dbReference type="InterPro" id="IPR000150">
    <property type="entry name" value="Cof"/>
</dbReference>
<dbReference type="InterPro" id="IPR006379">
    <property type="entry name" value="HAD-SF_hydro_IIB"/>
</dbReference>
<dbReference type="InterPro" id="IPR023214">
    <property type="entry name" value="HAD_sf"/>
</dbReference>
<dbReference type="NCBIfam" id="TIGR01484">
    <property type="entry name" value="HAD-SF-IIB"/>
    <property type="match status" value="1"/>
</dbReference>
<keyword evidence="3 6" id="KW-0378">Hydrolase</keyword>
<name>Q5MCP1_BORGR</name>
<gene>
    <name evidence="6" type="primary">cof</name>
</gene>
<dbReference type="Gene3D" id="3.40.50.1000">
    <property type="entry name" value="HAD superfamily/HAD-like"/>
    <property type="match status" value="1"/>
</dbReference>
<dbReference type="SUPFAM" id="SSF56784">
    <property type="entry name" value="HAD-like"/>
    <property type="match status" value="1"/>
</dbReference>
<comment type="similarity">
    <text evidence="5">Belongs to the HAD-like hydrolase superfamily. Cof family.</text>
</comment>
<evidence type="ECO:0000313" key="6">
    <source>
        <dbReference type="EMBL" id="AAW21307.1"/>
    </source>
</evidence>
<dbReference type="Pfam" id="PF08282">
    <property type="entry name" value="Hydrolase_3"/>
    <property type="match status" value="1"/>
</dbReference>
<dbReference type="InterPro" id="IPR036412">
    <property type="entry name" value="HAD-like_sf"/>
</dbReference>
<dbReference type="AlphaFoldDB" id="Q5MCP1"/>